<accession>A0A1G8YEH2</accession>
<keyword evidence="9" id="KW-1185">Reference proteome</keyword>
<dbReference type="GO" id="GO:0032131">
    <property type="term" value="F:alkylated DNA binding"/>
    <property type="evidence" value="ECO:0007669"/>
    <property type="project" value="TreeGrafter"/>
</dbReference>
<evidence type="ECO:0000313" key="8">
    <source>
        <dbReference type="EMBL" id="SDK00615.1"/>
    </source>
</evidence>
<dbReference type="GO" id="GO:0005737">
    <property type="term" value="C:cytoplasm"/>
    <property type="evidence" value="ECO:0007669"/>
    <property type="project" value="TreeGrafter"/>
</dbReference>
<dbReference type="OrthoDB" id="9785929at2"/>
<dbReference type="GO" id="GO:0006307">
    <property type="term" value="P:DNA alkylation repair"/>
    <property type="evidence" value="ECO:0007669"/>
    <property type="project" value="TreeGrafter"/>
</dbReference>
<evidence type="ECO:0000256" key="1">
    <source>
        <dbReference type="ARBA" id="ARBA00000086"/>
    </source>
</evidence>
<dbReference type="RefSeq" id="WP_093212727.1">
    <property type="nucleotide sequence ID" value="NZ_FNFL01000002.1"/>
</dbReference>
<evidence type="ECO:0000256" key="5">
    <source>
        <dbReference type="ARBA" id="ARBA00022801"/>
    </source>
</evidence>
<dbReference type="PANTHER" id="PTHR43003">
    <property type="entry name" value="DNA-3-METHYLADENINE GLYCOSYLASE"/>
    <property type="match status" value="1"/>
</dbReference>
<dbReference type="InterPro" id="IPR003265">
    <property type="entry name" value="HhH-GPD_domain"/>
</dbReference>
<organism evidence="8 9">
    <name type="scientific">Sediminibacillus albus</name>
    <dbReference type="NCBI Taxonomy" id="407036"/>
    <lineage>
        <taxon>Bacteria</taxon>
        <taxon>Bacillati</taxon>
        <taxon>Bacillota</taxon>
        <taxon>Bacilli</taxon>
        <taxon>Bacillales</taxon>
        <taxon>Bacillaceae</taxon>
        <taxon>Sediminibacillus</taxon>
    </lineage>
</organism>
<dbReference type="GO" id="GO:0006289">
    <property type="term" value="P:nucleotide-excision repair"/>
    <property type="evidence" value="ECO:0007669"/>
    <property type="project" value="InterPro"/>
</dbReference>
<dbReference type="GO" id="GO:0043916">
    <property type="term" value="F:DNA-7-methylguanine glycosylase activity"/>
    <property type="evidence" value="ECO:0007669"/>
    <property type="project" value="TreeGrafter"/>
</dbReference>
<dbReference type="Pfam" id="PF07934">
    <property type="entry name" value="OGG_N"/>
    <property type="match status" value="1"/>
</dbReference>
<dbReference type="GO" id="GO:0032993">
    <property type="term" value="C:protein-DNA complex"/>
    <property type="evidence" value="ECO:0007669"/>
    <property type="project" value="TreeGrafter"/>
</dbReference>
<evidence type="ECO:0000259" key="7">
    <source>
        <dbReference type="SMART" id="SM00478"/>
    </source>
</evidence>
<dbReference type="SMART" id="SM00478">
    <property type="entry name" value="ENDO3c"/>
    <property type="match status" value="1"/>
</dbReference>
<dbReference type="CDD" id="cd00056">
    <property type="entry name" value="ENDO3c"/>
    <property type="match status" value="1"/>
</dbReference>
<name>A0A1G8YEH2_9BACI</name>
<dbReference type="PANTHER" id="PTHR43003:SF12">
    <property type="entry name" value="DNA-3-METHYLADENINE GLYCOSYLASE"/>
    <property type="match status" value="1"/>
</dbReference>
<keyword evidence="5" id="KW-0378">Hydrolase</keyword>
<protein>
    <recommendedName>
        <fullName evidence="3">DNA-3-methyladenine glycosylase II</fullName>
        <ecNumber evidence="3">3.2.2.21</ecNumber>
    </recommendedName>
</protein>
<dbReference type="FunFam" id="1.10.340.30:FF:000004">
    <property type="entry name" value="DNA-3-methyladenine glycosylase II"/>
    <property type="match status" value="1"/>
</dbReference>
<dbReference type="Proteomes" id="UP000198694">
    <property type="component" value="Unassembled WGS sequence"/>
</dbReference>
<comment type="catalytic activity">
    <reaction evidence="1">
        <text>Hydrolysis of alkylated DNA, releasing 3-methyladenine, 3-methylguanine, 7-methylguanine and 7-methyladenine.</text>
        <dbReference type="EC" id="3.2.2.21"/>
    </reaction>
</comment>
<dbReference type="InterPro" id="IPR011257">
    <property type="entry name" value="DNA_glycosylase"/>
</dbReference>
<dbReference type="STRING" id="407036.SAMN05216243_1543"/>
<dbReference type="Gene3D" id="1.10.340.30">
    <property type="entry name" value="Hypothetical protein, domain 2"/>
    <property type="match status" value="1"/>
</dbReference>
<dbReference type="InterPro" id="IPR037046">
    <property type="entry name" value="AlkA_N_sf"/>
</dbReference>
<gene>
    <name evidence="8" type="ORF">SAMN05216243_1543</name>
</gene>
<comment type="similarity">
    <text evidence="2">Belongs to the alkylbase DNA glycosidase AlkA family.</text>
</comment>
<evidence type="ECO:0000256" key="2">
    <source>
        <dbReference type="ARBA" id="ARBA00010817"/>
    </source>
</evidence>
<dbReference type="InterPro" id="IPR051912">
    <property type="entry name" value="Alkylbase_DNA_Glycosylase/TA"/>
</dbReference>
<keyword evidence="6" id="KW-0234">DNA repair</keyword>
<dbReference type="Gene3D" id="1.10.1670.10">
    <property type="entry name" value="Helix-hairpin-Helix base-excision DNA repair enzymes (C-terminal)"/>
    <property type="match status" value="1"/>
</dbReference>
<dbReference type="GO" id="GO:0008725">
    <property type="term" value="F:DNA-3-methyladenine glycosylase activity"/>
    <property type="evidence" value="ECO:0007669"/>
    <property type="project" value="TreeGrafter"/>
</dbReference>
<dbReference type="AlphaFoldDB" id="A0A1G8YEH2"/>
<sequence>MKSKQVIIECPNDFSFSVNLEYLRNQEDALYITDKNSIKKILVIEGDKLFIRIWEVKKGQLSLEIKAIDLENINLHVEKVTNYVRDWFDLDTNVTHFYHMARKDKFLKDSITKFYGLRIIGIPDLFETFVWAVLGQQINLVFASKLKDRFIKKYGERTVYNGEEYWNFPSPKEIASEDVDELFKIGMSRRKCEYIKEVAMAVVNRKITKNMLKSFSDIESAVNKLIEIKGIGPWTAHYVLLRCVRYSDAFPINDVGLHNAIKLAGNLEEKPPIDKIRKIAAPWKGYEAYATFYLWRLIY</sequence>
<dbReference type="GO" id="GO:0006285">
    <property type="term" value="P:base-excision repair, AP site formation"/>
    <property type="evidence" value="ECO:0007669"/>
    <property type="project" value="TreeGrafter"/>
</dbReference>
<keyword evidence="4" id="KW-0227">DNA damage</keyword>
<dbReference type="EMBL" id="FNFL01000002">
    <property type="protein sequence ID" value="SDK00615.1"/>
    <property type="molecule type" value="Genomic_DNA"/>
</dbReference>
<evidence type="ECO:0000256" key="3">
    <source>
        <dbReference type="ARBA" id="ARBA00012000"/>
    </source>
</evidence>
<evidence type="ECO:0000313" key="9">
    <source>
        <dbReference type="Proteomes" id="UP000198694"/>
    </source>
</evidence>
<dbReference type="InterPro" id="IPR023170">
    <property type="entry name" value="HhH_base_excis_C"/>
</dbReference>
<proteinExistence type="inferred from homology"/>
<dbReference type="Pfam" id="PF00730">
    <property type="entry name" value="HhH-GPD"/>
    <property type="match status" value="1"/>
</dbReference>
<feature type="domain" description="HhH-GPD" evidence="7">
    <location>
        <begin position="134"/>
        <end position="299"/>
    </location>
</feature>
<dbReference type="Gene3D" id="3.30.310.20">
    <property type="entry name" value="DNA-3-methyladenine glycosylase AlkA, N-terminal domain"/>
    <property type="match status" value="1"/>
</dbReference>
<dbReference type="EC" id="3.2.2.21" evidence="3"/>
<reference evidence="8 9" key="1">
    <citation type="submission" date="2016-10" db="EMBL/GenBank/DDBJ databases">
        <authorList>
            <person name="de Groot N.N."/>
        </authorList>
    </citation>
    <scope>NUCLEOTIDE SEQUENCE [LARGE SCALE GENOMIC DNA]</scope>
    <source>
        <strain evidence="8 9">CGMCC 1.6502</strain>
    </source>
</reference>
<dbReference type="GO" id="GO:0008534">
    <property type="term" value="F:oxidized purine nucleobase lesion DNA N-glycosylase activity"/>
    <property type="evidence" value="ECO:0007669"/>
    <property type="project" value="InterPro"/>
</dbReference>
<evidence type="ECO:0000256" key="4">
    <source>
        <dbReference type="ARBA" id="ARBA00022763"/>
    </source>
</evidence>
<dbReference type="SUPFAM" id="SSF48150">
    <property type="entry name" value="DNA-glycosylase"/>
    <property type="match status" value="1"/>
</dbReference>
<dbReference type="InterPro" id="IPR012904">
    <property type="entry name" value="OGG_N"/>
</dbReference>
<evidence type="ECO:0000256" key="6">
    <source>
        <dbReference type="ARBA" id="ARBA00023204"/>
    </source>
</evidence>